<keyword evidence="1" id="KW-1133">Transmembrane helix</keyword>
<evidence type="ECO:0000313" key="3">
    <source>
        <dbReference type="Proteomes" id="UP001600165"/>
    </source>
</evidence>
<dbReference type="EMBL" id="JBHZOL010000066">
    <property type="protein sequence ID" value="MFE4106525.1"/>
    <property type="molecule type" value="Genomic_DNA"/>
</dbReference>
<gene>
    <name evidence="2" type="ORF">ACFVKH_09570</name>
</gene>
<dbReference type="InterPro" id="IPR021919">
    <property type="entry name" value="CCB1"/>
</dbReference>
<feature type="transmembrane region" description="Helical" evidence="1">
    <location>
        <begin position="82"/>
        <end position="104"/>
    </location>
</feature>
<evidence type="ECO:0000313" key="2">
    <source>
        <dbReference type="EMBL" id="MFE4106525.1"/>
    </source>
</evidence>
<evidence type="ECO:0000256" key="1">
    <source>
        <dbReference type="SAM" id="Phobius"/>
    </source>
</evidence>
<organism evidence="2 3">
    <name type="scientific">Almyronema epifaneia S1</name>
    <dbReference type="NCBI Taxonomy" id="2991925"/>
    <lineage>
        <taxon>Bacteria</taxon>
        <taxon>Bacillati</taxon>
        <taxon>Cyanobacteriota</taxon>
        <taxon>Cyanophyceae</taxon>
        <taxon>Nodosilineales</taxon>
        <taxon>Nodosilineaceae</taxon>
        <taxon>Almyronema</taxon>
        <taxon>Almyronema epifaneia</taxon>
    </lineage>
</organism>
<dbReference type="Pfam" id="PF12046">
    <property type="entry name" value="CCB1"/>
    <property type="match status" value="1"/>
</dbReference>
<dbReference type="RefSeq" id="WP_377964364.1">
    <property type="nucleotide sequence ID" value="NZ_JBHZOL010000066.1"/>
</dbReference>
<keyword evidence="3" id="KW-1185">Reference proteome</keyword>
<keyword evidence="1" id="KW-0812">Transmembrane</keyword>
<name>A0ABW6IFX7_9CYAN</name>
<keyword evidence="1" id="KW-0472">Membrane</keyword>
<sequence>MTTAILSSTFFLTLLLAVGLFFFIRASAKDRTETLTFFSKSAEADLLEQLQQYFASRAYQVSQIEPEASQITLSGFVRPSRFLAIFLSGLAAIGILCFNLIFSFLFPQQAFFSLGLLLLAPLAGVFYWRRAGRREQVAFKVQPTPPLTNDFLSQLTIRAHRDELIQLRQKVPLTEKEIEPS</sequence>
<dbReference type="Proteomes" id="UP001600165">
    <property type="component" value="Unassembled WGS sequence"/>
</dbReference>
<feature type="transmembrane region" description="Helical" evidence="1">
    <location>
        <begin position="6"/>
        <end position="24"/>
    </location>
</feature>
<proteinExistence type="predicted"/>
<accession>A0ABW6IFX7</accession>
<dbReference type="PANTHER" id="PTHR35302:SF1">
    <property type="entry name" value="PROTEIN COFACTOR ASSEMBLY OF COMPLEX C SUBUNIT B CCB1, CHLOROPLASTIC"/>
    <property type="match status" value="1"/>
</dbReference>
<protein>
    <submittedName>
        <fullName evidence="2">Cofactor assembly of complex C subunit B</fullName>
    </submittedName>
</protein>
<reference evidence="2 3" key="1">
    <citation type="submission" date="2024-10" db="EMBL/GenBank/DDBJ databases">
        <authorList>
            <person name="Ratan Roy A."/>
            <person name="Morales Sandoval P.H."/>
            <person name="De Los Santos Villalobos S."/>
            <person name="Chakraborty S."/>
            <person name="Mukherjee J."/>
        </authorList>
    </citation>
    <scope>NUCLEOTIDE SEQUENCE [LARGE SCALE GENOMIC DNA]</scope>
    <source>
        <strain evidence="2 3">S1</strain>
    </source>
</reference>
<comment type="caution">
    <text evidence="2">The sequence shown here is derived from an EMBL/GenBank/DDBJ whole genome shotgun (WGS) entry which is preliminary data.</text>
</comment>
<feature type="transmembrane region" description="Helical" evidence="1">
    <location>
        <begin position="110"/>
        <end position="128"/>
    </location>
</feature>
<dbReference type="PANTHER" id="PTHR35302">
    <property type="match status" value="1"/>
</dbReference>